<name>A0A3N4LEQ4_9PEZI</name>
<reference evidence="2 3" key="1">
    <citation type="journal article" date="2018" name="Nat. Ecol. Evol.">
        <title>Pezizomycetes genomes reveal the molecular basis of ectomycorrhizal truffle lifestyle.</title>
        <authorList>
            <person name="Murat C."/>
            <person name="Payen T."/>
            <person name="Noel B."/>
            <person name="Kuo A."/>
            <person name="Morin E."/>
            <person name="Chen J."/>
            <person name="Kohler A."/>
            <person name="Krizsan K."/>
            <person name="Balestrini R."/>
            <person name="Da Silva C."/>
            <person name="Montanini B."/>
            <person name="Hainaut M."/>
            <person name="Levati E."/>
            <person name="Barry K.W."/>
            <person name="Belfiori B."/>
            <person name="Cichocki N."/>
            <person name="Clum A."/>
            <person name="Dockter R.B."/>
            <person name="Fauchery L."/>
            <person name="Guy J."/>
            <person name="Iotti M."/>
            <person name="Le Tacon F."/>
            <person name="Lindquist E.A."/>
            <person name="Lipzen A."/>
            <person name="Malagnac F."/>
            <person name="Mello A."/>
            <person name="Molinier V."/>
            <person name="Miyauchi S."/>
            <person name="Poulain J."/>
            <person name="Riccioni C."/>
            <person name="Rubini A."/>
            <person name="Sitrit Y."/>
            <person name="Splivallo R."/>
            <person name="Traeger S."/>
            <person name="Wang M."/>
            <person name="Zifcakova L."/>
            <person name="Wipf D."/>
            <person name="Zambonelli A."/>
            <person name="Paolocci F."/>
            <person name="Nowrousian M."/>
            <person name="Ottonello S."/>
            <person name="Baldrian P."/>
            <person name="Spatafora J.W."/>
            <person name="Henrissat B."/>
            <person name="Nagy L.G."/>
            <person name="Aury J.M."/>
            <person name="Wincker P."/>
            <person name="Grigoriev I.V."/>
            <person name="Bonfante P."/>
            <person name="Martin F.M."/>
        </authorList>
    </citation>
    <scope>NUCLEOTIDE SEQUENCE [LARGE SCALE GENOMIC DNA]</scope>
    <source>
        <strain evidence="2 3">ATCC MYA-4762</strain>
    </source>
</reference>
<dbReference type="EMBL" id="ML121560">
    <property type="protein sequence ID" value="RPB21370.1"/>
    <property type="molecule type" value="Genomic_DNA"/>
</dbReference>
<dbReference type="OrthoDB" id="5409643at2759"/>
<gene>
    <name evidence="2" type="ORF">L211DRAFT_851547</name>
</gene>
<evidence type="ECO:0000256" key="1">
    <source>
        <dbReference type="SAM" id="MobiDB-lite"/>
    </source>
</evidence>
<proteinExistence type="predicted"/>
<evidence type="ECO:0000313" key="2">
    <source>
        <dbReference type="EMBL" id="RPB21370.1"/>
    </source>
</evidence>
<dbReference type="AlphaFoldDB" id="A0A3N4LEQ4"/>
<accession>A0A3N4LEQ4</accession>
<evidence type="ECO:0000313" key="3">
    <source>
        <dbReference type="Proteomes" id="UP000267821"/>
    </source>
</evidence>
<keyword evidence="3" id="KW-1185">Reference proteome</keyword>
<feature type="region of interest" description="Disordered" evidence="1">
    <location>
        <begin position="355"/>
        <end position="375"/>
    </location>
</feature>
<dbReference type="InParanoid" id="A0A3N4LEQ4"/>
<feature type="region of interest" description="Disordered" evidence="1">
    <location>
        <begin position="1"/>
        <end position="23"/>
    </location>
</feature>
<feature type="compositionally biased region" description="Pro residues" evidence="1">
    <location>
        <begin position="359"/>
        <end position="375"/>
    </location>
</feature>
<protein>
    <submittedName>
        <fullName evidence="2">Uncharacterized protein</fullName>
    </submittedName>
</protein>
<feature type="compositionally biased region" description="Polar residues" evidence="1">
    <location>
        <begin position="13"/>
        <end position="23"/>
    </location>
</feature>
<sequence>MLQLSHQPYPLPETTNSSTLRTHPLSPQLTTVILTSPYSRYSKLASLVSQAQSLLPPTITTSTTSTPSSSSTPITISLPPLNPFAVTYLLGFLSGSPTSDEIGVRKGDVRRAFEVLGVDYPPGFDQYAGMGDGVEVGEIGRRYVRGVEDYSTREVYEARMRMEMEDGSFGVSAGSEIRLGGSAAGSSAAGGNDIVGFSFGQAIPTISSSPALLSTSDIDSDPPMYTPPNSSTHFLPPTFSKSAPPATFHETLHSSLLAKLSTLVLSHIHPALTTQAALGIFRGSFILLCDPAWSTIPLNNVATSSPHERIGDRNGYREIIHLPSGFGEGGGFSMGFLTQEVVVTGLKKIIGGELGVVEPSPPPPPPPREPTPPPVKKGWFGLGKKKVKRIEVEEVIPVVEEMEEGTKVDVRVEDVWVRWEGVDGLVKTKGGRGVVVWVEVLG</sequence>
<organism evidence="2 3">
    <name type="scientific">Terfezia boudieri ATCC MYA-4762</name>
    <dbReference type="NCBI Taxonomy" id="1051890"/>
    <lineage>
        <taxon>Eukaryota</taxon>
        <taxon>Fungi</taxon>
        <taxon>Dikarya</taxon>
        <taxon>Ascomycota</taxon>
        <taxon>Pezizomycotina</taxon>
        <taxon>Pezizomycetes</taxon>
        <taxon>Pezizales</taxon>
        <taxon>Pezizaceae</taxon>
        <taxon>Terfezia</taxon>
    </lineage>
</organism>
<dbReference type="Proteomes" id="UP000267821">
    <property type="component" value="Unassembled WGS sequence"/>
</dbReference>